<dbReference type="Proteomes" id="UP001162162">
    <property type="component" value="Unassembled WGS sequence"/>
</dbReference>
<dbReference type="AlphaFoldDB" id="A0AAV8Z3N5"/>
<evidence type="ECO:0008006" key="3">
    <source>
        <dbReference type="Google" id="ProtNLM"/>
    </source>
</evidence>
<evidence type="ECO:0000313" key="1">
    <source>
        <dbReference type="EMBL" id="KAJ8957714.1"/>
    </source>
</evidence>
<proteinExistence type="predicted"/>
<dbReference type="EMBL" id="JAPWTK010000021">
    <property type="protein sequence ID" value="KAJ8957714.1"/>
    <property type="molecule type" value="Genomic_DNA"/>
</dbReference>
<protein>
    <recommendedName>
        <fullName evidence="3">RRM domain-containing protein</fullName>
    </recommendedName>
</protein>
<organism evidence="1 2">
    <name type="scientific">Aromia moschata</name>
    <dbReference type="NCBI Taxonomy" id="1265417"/>
    <lineage>
        <taxon>Eukaryota</taxon>
        <taxon>Metazoa</taxon>
        <taxon>Ecdysozoa</taxon>
        <taxon>Arthropoda</taxon>
        <taxon>Hexapoda</taxon>
        <taxon>Insecta</taxon>
        <taxon>Pterygota</taxon>
        <taxon>Neoptera</taxon>
        <taxon>Endopterygota</taxon>
        <taxon>Coleoptera</taxon>
        <taxon>Polyphaga</taxon>
        <taxon>Cucujiformia</taxon>
        <taxon>Chrysomeloidea</taxon>
        <taxon>Cerambycidae</taxon>
        <taxon>Cerambycinae</taxon>
        <taxon>Callichromatini</taxon>
        <taxon>Aromia</taxon>
    </lineage>
</organism>
<accession>A0AAV8Z3N5</accession>
<reference evidence="1" key="1">
    <citation type="journal article" date="2023" name="Insect Mol. Biol.">
        <title>Genome sequencing provides insights into the evolution of gene families encoding plant cell wall-degrading enzymes in longhorned beetles.</title>
        <authorList>
            <person name="Shin N.R."/>
            <person name="Okamura Y."/>
            <person name="Kirsch R."/>
            <person name="Pauchet Y."/>
        </authorList>
    </citation>
    <scope>NUCLEOTIDE SEQUENCE</scope>
    <source>
        <strain evidence="1">AMC_N1</strain>
    </source>
</reference>
<evidence type="ECO:0000313" key="2">
    <source>
        <dbReference type="Proteomes" id="UP001162162"/>
    </source>
</evidence>
<gene>
    <name evidence="1" type="ORF">NQ318_017611</name>
</gene>
<keyword evidence="2" id="KW-1185">Reference proteome</keyword>
<comment type="caution">
    <text evidence="1">The sequence shown here is derived from an EMBL/GenBank/DDBJ whole genome shotgun (WGS) entry which is preliminary data.</text>
</comment>
<name>A0AAV8Z3N5_9CUCU</name>
<sequence>MTNEAVMANDSAHFLSDALVKATWTTIRSIQPTFGLRLAEPRNDDGDIVSFVPFGVRIFGDFGMMELWRYLKFKGNGVLSGFASDLDTVQRILLQNFNTPTETVFFQEPSTCGDTEDKFGQLKQFMTDLVETKLVALEEKLSIMDKRDSCASFEEVVSEAMERIKRSNNVIICKVPESSPDTDNTIVAEILADVRGPDHAKPLWVRRIGKRRANASRMIKVSFSNPDAARSVLRKKNLAGSRFSQYIIRDDQTPKQEEHLKKLHEELEQRQESGENDITIRYLSL</sequence>